<feature type="domain" description="Periplasmic binding protein" evidence="4">
    <location>
        <begin position="58"/>
        <end position="302"/>
    </location>
</feature>
<dbReference type="RefSeq" id="WP_221242761.1">
    <property type="nucleotide sequence ID" value="NZ_JACHNU010000001.1"/>
</dbReference>
<sequence length="341" mass="35646">MFGTRMRRLASAVLLAFCAAFVAVGCGSSDDGGSTAATSAGRGGGDAVELTQKRDLKFAMVTHGDGGSFWSVVKRGAEEAARGQGVELQYTESSNDPQKQAQMIAAAVTSKVDGLAVSVPSYDAIRAELRKAVEAGIPLITLNAGEDIYREIGAIGHVGQNESIAGEAVGARLQEQGKKKVLCVIHEQSNISLTQRCEGVRRGLTGGTVETMQVTGTRNVATSLTEMQSKLRADGSIDGIVTLNGEIADAAVDAIRGAHSKATLMTFDLSGPVVEAIQAGDIESAVDQQQYLQGYLPIVMLTLYNTNLNTVGGGQPVLTGPSFVDRDNAEQVQKLASEGTR</sequence>
<keyword evidence="5" id="KW-0813">Transport</keyword>
<dbReference type="Proteomes" id="UP000585272">
    <property type="component" value="Unassembled WGS sequence"/>
</dbReference>
<dbReference type="EMBL" id="JACHNU010000001">
    <property type="protein sequence ID" value="MBB4660467.1"/>
    <property type="molecule type" value="Genomic_DNA"/>
</dbReference>
<dbReference type="Pfam" id="PF13407">
    <property type="entry name" value="Peripla_BP_4"/>
    <property type="match status" value="1"/>
</dbReference>
<dbReference type="GO" id="GO:0030246">
    <property type="term" value="F:carbohydrate binding"/>
    <property type="evidence" value="ECO:0007669"/>
    <property type="project" value="TreeGrafter"/>
</dbReference>
<gene>
    <name evidence="5" type="ORF">BDZ31_000040</name>
</gene>
<dbReference type="PANTHER" id="PTHR30036:SF7">
    <property type="entry name" value="ABC TRANSPORTER PERIPLASMIC-BINDING PROTEIN YPHF"/>
    <property type="match status" value="1"/>
</dbReference>
<dbReference type="SUPFAM" id="SSF53822">
    <property type="entry name" value="Periplasmic binding protein-like I"/>
    <property type="match status" value="1"/>
</dbReference>
<dbReference type="Gene3D" id="3.40.50.2300">
    <property type="match status" value="2"/>
</dbReference>
<evidence type="ECO:0000256" key="3">
    <source>
        <dbReference type="SAM" id="SignalP"/>
    </source>
</evidence>
<protein>
    <submittedName>
        <fullName evidence="5">Simple sugar transport system substrate-binding protein</fullName>
    </submittedName>
</protein>
<proteinExistence type="inferred from homology"/>
<evidence type="ECO:0000313" key="5">
    <source>
        <dbReference type="EMBL" id="MBB4660467.1"/>
    </source>
</evidence>
<feature type="chain" id="PRO_5039607003" evidence="3">
    <location>
        <begin position="26"/>
        <end position="341"/>
    </location>
</feature>
<evidence type="ECO:0000313" key="6">
    <source>
        <dbReference type="Proteomes" id="UP000585272"/>
    </source>
</evidence>
<feature type="signal peptide" evidence="3">
    <location>
        <begin position="1"/>
        <end position="25"/>
    </location>
</feature>
<comment type="subcellular location">
    <subcellularLocation>
        <location evidence="1">Cell envelope</location>
    </subcellularLocation>
</comment>
<reference evidence="5 6" key="1">
    <citation type="submission" date="2020-08" db="EMBL/GenBank/DDBJ databases">
        <title>Genomic Encyclopedia of Archaeal and Bacterial Type Strains, Phase II (KMG-II): from individual species to whole genera.</title>
        <authorList>
            <person name="Goeker M."/>
        </authorList>
    </citation>
    <scope>NUCLEOTIDE SEQUENCE [LARGE SCALE GENOMIC DNA]</scope>
    <source>
        <strain evidence="5 6">DSM 23288</strain>
    </source>
</reference>
<evidence type="ECO:0000256" key="2">
    <source>
        <dbReference type="ARBA" id="ARBA00007639"/>
    </source>
</evidence>
<accession>A0A840I6J4</accession>
<keyword evidence="3" id="KW-0732">Signal</keyword>
<keyword evidence="6" id="KW-1185">Reference proteome</keyword>
<organism evidence="5 6">
    <name type="scientific">Conexibacter arvalis</name>
    <dbReference type="NCBI Taxonomy" id="912552"/>
    <lineage>
        <taxon>Bacteria</taxon>
        <taxon>Bacillati</taxon>
        <taxon>Actinomycetota</taxon>
        <taxon>Thermoleophilia</taxon>
        <taxon>Solirubrobacterales</taxon>
        <taxon>Conexibacteraceae</taxon>
        <taxon>Conexibacter</taxon>
    </lineage>
</organism>
<dbReference type="InterPro" id="IPR050555">
    <property type="entry name" value="Bact_Solute-Bind_Prot2"/>
</dbReference>
<dbReference type="PANTHER" id="PTHR30036">
    <property type="entry name" value="D-XYLOSE-BINDING PERIPLASMIC PROTEIN"/>
    <property type="match status" value="1"/>
</dbReference>
<dbReference type="PROSITE" id="PS51257">
    <property type="entry name" value="PROKAR_LIPOPROTEIN"/>
    <property type="match status" value="1"/>
</dbReference>
<name>A0A840I6J4_9ACTN</name>
<comment type="caution">
    <text evidence="5">The sequence shown here is derived from an EMBL/GenBank/DDBJ whole genome shotgun (WGS) entry which is preliminary data.</text>
</comment>
<dbReference type="AlphaFoldDB" id="A0A840I6J4"/>
<dbReference type="CDD" id="cd06312">
    <property type="entry name" value="PBP1_ABC_sugar_binding-like"/>
    <property type="match status" value="1"/>
</dbReference>
<dbReference type="GO" id="GO:0030288">
    <property type="term" value="C:outer membrane-bounded periplasmic space"/>
    <property type="evidence" value="ECO:0007669"/>
    <property type="project" value="TreeGrafter"/>
</dbReference>
<dbReference type="InterPro" id="IPR028082">
    <property type="entry name" value="Peripla_BP_I"/>
</dbReference>
<evidence type="ECO:0000259" key="4">
    <source>
        <dbReference type="Pfam" id="PF13407"/>
    </source>
</evidence>
<keyword evidence="5" id="KW-0762">Sugar transport</keyword>
<evidence type="ECO:0000256" key="1">
    <source>
        <dbReference type="ARBA" id="ARBA00004196"/>
    </source>
</evidence>
<dbReference type="InterPro" id="IPR025997">
    <property type="entry name" value="SBP_2_dom"/>
</dbReference>
<comment type="similarity">
    <text evidence="2">Belongs to the bacterial solute-binding protein 2 family.</text>
</comment>